<evidence type="ECO:0000256" key="1">
    <source>
        <dbReference type="ARBA" id="ARBA00008812"/>
    </source>
</evidence>
<dbReference type="SMART" id="SM00867">
    <property type="entry name" value="YceI"/>
    <property type="match status" value="1"/>
</dbReference>
<dbReference type="SUPFAM" id="SSF101874">
    <property type="entry name" value="YceI-like"/>
    <property type="match status" value="1"/>
</dbReference>
<dbReference type="KEGG" id="cfk:CFRA_05920"/>
<dbReference type="STRING" id="1437875.CFRA_05920"/>
<dbReference type="OrthoDB" id="117810at2"/>
<protein>
    <recommendedName>
        <fullName evidence="3">Lipid/polyisoprenoid-binding YceI-like domain-containing protein</fullName>
    </recommendedName>
</protein>
<dbReference type="Gene3D" id="2.40.128.110">
    <property type="entry name" value="Lipid/polyisoprenoid-binding, YceI-like"/>
    <property type="match status" value="1"/>
</dbReference>
<dbReference type="AlphaFoldDB" id="A0A1L7CSP9"/>
<keyword evidence="5" id="KW-1185">Reference proteome</keyword>
<dbReference type="EMBL" id="CP009247">
    <property type="protein sequence ID" value="APT88857.1"/>
    <property type="molecule type" value="Genomic_DNA"/>
</dbReference>
<evidence type="ECO:0000256" key="2">
    <source>
        <dbReference type="SAM" id="Phobius"/>
    </source>
</evidence>
<evidence type="ECO:0000313" key="5">
    <source>
        <dbReference type="Proteomes" id="UP000185434"/>
    </source>
</evidence>
<organism evidence="4 5">
    <name type="scientific">Corynebacterium frankenforstense DSM 45800</name>
    <dbReference type="NCBI Taxonomy" id="1437875"/>
    <lineage>
        <taxon>Bacteria</taxon>
        <taxon>Bacillati</taxon>
        <taxon>Actinomycetota</taxon>
        <taxon>Actinomycetes</taxon>
        <taxon>Mycobacteriales</taxon>
        <taxon>Corynebacteriaceae</taxon>
        <taxon>Corynebacterium</taxon>
    </lineage>
</organism>
<dbReference type="PANTHER" id="PTHR34406:SF1">
    <property type="entry name" value="PROTEIN YCEI"/>
    <property type="match status" value="1"/>
</dbReference>
<evidence type="ECO:0000313" key="4">
    <source>
        <dbReference type="EMBL" id="APT88857.1"/>
    </source>
</evidence>
<comment type="similarity">
    <text evidence="1">Belongs to the UPF0312 family.</text>
</comment>
<gene>
    <name evidence="4" type="ORF">CFRA_05920</name>
</gene>
<reference evidence="4 5" key="1">
    <citation type="submission" date="2014-08" db="EMBL/GenBank/DDBJ databases">
        <title>Complete genome sequence of Corynebacterium frankenforstense ST18(T) (=DSM 45800(T)), isolated from raw cow milk.</title>
        <authorList>
            <person name="Ruckert C."/>
            <person name="Albersmeier A."/>
            <person name="Winkler A."/>
            <person name="Lipski A."/>
            <person name="Kalinowski J."/>
        </authorList>
    </citation>
    <scope>NUCLEOTIDE SEQUENCE [LARGE SCALE GENOMIC DNA]</scope>
    <source>
        <strain evidence="4 5">ST18</strain>
    </source>
</reference>
<keyword evidence="2" id="KW-1133">Transmembrane helix</keyword>
<feature type="domain" description="Lipid/polyisoprenoid-binding YceI-like" evidence="3">
    <location>
        <begin position="57"/>
        <end position="228"/>
    </location>
</feature>
<dbReference type="RefSeq" id="WP_075663841.1">
    <property type="nucleotide sequence ID" value="NZ_CP009247.1"/>
</dbReference>
<dbReference type="Pfam" id="PF04264">
    <property type="entry name" value="YceI"/>
    <property type="match status" value="1"/>
</dbReference>
<evidence type="ECO:0000259" key="3">
    <source>
        <dbReference type="SMART" id="SM00867"/>
    </source>
</evidence>
<dbReference type="PANTHER" id="PTHR34406">
    <property type="entry name" value="PROTEIN YCEI"/>
    <property type="match status" value="1"/>
</dbReference>
<keyword evidence="2" id="KW-0812">Transmembrane</keyword>
<dbReference type="InterPro" id="IPR007372">
    <property type="entry name" value="Lipid/polyisoprenoid-bd_YceI"/>
</dbReference>
<accession>A0A1L7CSP9</accession>
<feature type="transmembrane region" description="Helical" evidence="2">
    <location>
        <begin position="7"/>
        <end position="29"/>
    </location>
</feature>
<sequence>MLKNRKFVITAFVVAIVLIAVVGVVPAVISAFTGPGVKTEGLTDEHAKPAEVSLDGDWEVVRNRGDNATSVGFTFPELLPGDRRVTSGSTQQITGGVRVEDEKLVDGTVTVDMNTIESDNERRDINVRNKIFETDKFPTSEFRVTEPADLSGVPDDGNAGEVELTGELTIHGVTREVTAPFKVLRDRDRVVVSSTIPVNRLDYEVETPDFVAATIDEQGEINIRLTLRQP</sequence>
<dbReference type="Proteomes" id="UP000185434">
    <property type="component" value="Chromosome"/>
</dbReference>
<dbReference type="InterPro" id="IPR036761">
    <property type="entry name" value="TTHA0802/YceI-like_sf"/>
</dbReference>
<keyword evidence="2" id="KW-0472">Membrane</keyword>
<proteinExistence type="inferred from homology"/>
<name>A0A1L7CSP9_9CORY</name>